<organism evidence="1 2">
    <name type="scientific">Mytilus edulis</name>
    <name type="common">Blue mussel</name>
    <dbReference type="NCBI Taxonomy" id="6550"/>
    <lineage>
        <taxon>Eukaryota</taxon>
        <taxon>Metazoa</taxon>
        <taxon>Spiralia</taxon>
        <taxon>Lophotrochozoa</taxon>
        <taxon>Mollusca</taxon>
        <taxon>Bivalvia</taxon>
        <taxon>Autobranchia</taxon>
        <taxon>Pteriomorphia</taxon>
        <taxon>Mytilida</taxon>
        <taxon>Mytiloidea</taxon>
        <taxon>Mytilidae</taxon>
        <taxon>Mytilinae</taxon>
        <taxon>Mytilus</taxon>
    </lineage>
</organism>
<dbReference type="EMBL" id="CAJPWZ010002555">
    <property type="protein sequence ID" value="CAG2240317.1"/>
    <property type="molecule type" value="Genomic_DNA"/>
</dbReference>
<dbReference type="PANTHER" id="PTHR47197">
    <property type="entry name" value="PROTEIN NIRF"/>
    <property type="match status" value="1"/>
</dbReference>
<dbReference type="Gene3D" id="2.120.10.30">
    <property type="entry name" value="TolB, C-terminal domain"/>
    <property type="match status" value="1"/>
</dbReference>
<reference evidence="1" key="1">
    <citation type="submission" date="2021-03" db="EMBL/GenBank/DDBJ databases">
        <authorList>
            <person name="Bekaert M."/>
        </authorList>
    </citation>
    <scope>NUCLEOTIDE SEQUENCE</scope>
</reference>
<dbReference type="Gene3D" id="2.130.10.10">
    <property type="entry name" value="YVTN repeat-like/Quinoprotein amine dehydrogenase"/>
    <property type="match status" value="1"/>
</dbReference>
<keyword evidence="2" id="KW-1185">Reference proteome</keyword>
<sequence length="404" mass="45357">MINLNNESIVNVTKTYESVFSYVATFRDNIFYTDCNDDSVTCIDFQGNTRSVFKNTSVLQNPSGISVDENGNVYIAGADTNNVVDALLREINTKEEEESNKIRRILKSLIDKEKEITENQTNIGNIKQYASELQTFLSLKHIETNVVVAEQYIQSIVKSDEVWRWRGDFRQKDKQAQMMVAVTPMTIDSLAPTLLQKYGTKLAHVLGCTFLPDCKMVLKELIAVFKSDGSLDFFIGSVDPVFDMTYIGDNSVAVTSGYLCDYLQINLIDLETRNVTKTLKVNSVNSGVAYKDNKLIYCAKENGIKIINLDDESIINLTKTKVTVFSYATTFKDNIFYTHCDDDSVTCIDFQGNTQWVFKNESVIRNPLGISVDVSGNVYVVGGGSNYVVVTSPKRTELYTAFNN</sequence>
<evidence type="ECO:0000313" key="1">
    <source>
        <dbReference type="EMBL" id="CAG2240317.1"/>
    </source>
</evidence>
<proteinExistence type="predicted"/>
<dbReference type="InterPro" id="IPR015943">
    <property type="entry name" value="WD40/YVTN_repeat-like_dom_sf"/>
</dbReference>
<dbReference type="InterPro" id="IPR011042">
    <property type="entry name" value="6-blade_b-propeller_TolB-like"/>
</dbReference>
<dbReference type="SUPFAM" id="SSF50952">
    <property type="entry name" value="Soluble quinoprotein glucose dehydrogenase"/>
    <property type="match status" value="1"/>
</dbReference>
<gene>
    <name evidence="1" type="ORF">MEDL_52613</name>
</gene>
<name>A0A8S3U270_MYTED</name>
<dbReference type="InterPro" id="IPR051200">
    <property type="entry name" value="Host-pathogen_enzymatic-act"/>
</dbReference>
<protein>
    <submittedName>
        <fullName evidence="1">Uncharacterized protein</fullName>
    </submittedName>
</protein>
<evidence type="ECO:0000313" key="2">
    <source>
        <dbReference type="Proteomes" id="UP000683360"/>
    </source>
</evidence>
<dbReference type="OrthoDB" id="6043636at2759"/>
<dbReference type="AlphaFoldDB" id="A0A8S3U270"/>
<dbReference type="PANTHER" id="PTHR47197:SF3">
    <property type="entry name" value="DIHYDRO-HEME D1 DEHYDROGENASE"/>
    <property type="match status" value="1"/>
</dbReference>
<comment type="caution">
    <text evidence="1">The sequence shown here is derived from an EMBL/GenBank/DDBJ whole genome shotgun (WGS) entry which is preliminary data.</text>
</comment>
<accession>A0A8S3U270</accession>
<dbReference type="InterPro" id="IPR011041">
    <property type="entry name" value="Quinoprot_gluc/sorb_DH_b-prop"/>
</dbReference>
<dbReference type="Proteomes" id="UP000683360">
    <property type="component" value="Unassembled WGS sequence"/>
</dbReference>